<organism evidence="1 2">
    <name type="scientific">Mesorhizobium atlanticum</name>
    <dbReference type="NCBI Taxonomy" id="2233532"/>
    <lineage>
        <taxon>Bacteria</taxon>
        <taxon>Pseudomonadati</taxon>
        <taxon>Pseudomonadota</taxon>
        <taxon>Alphaproteobacteria</taxon>
        <taxon>Hyphomicrobiales</taxon>
        <taxon>Phyllobacteriaceae</taxon>
        <taxon>Mesorhizobium</taxon>
    </lineage>
</organism>
<dbReference type="OrthoDB" id="8455046at2"/>
<evidence type="ECO:0000313" key="1">
    <source>
        <dbReference type="EMBL" id="RAZ78426.1"/>
    </source>
</evidence>
<gene>
    <name evidence="1" type="ORF">DPM35_07590</name>
</gene>
<dbReference type="RefSeq" id="WP_112126672.1">
    <property type="nucleotide sequence ID" value="NZ_QMBQ01000002.1"/>
</dbReference>
<proteinExistence type="predicted"/>
<protein>
    <submittedName>
        <fullName evidence="1">Uncharacterized protein</fullName>
    </submittedName>
</protein>
<sequence length="80" mass="8784">MFNPWFDLCVSAFEAQQVIWLRTLRIAGGGRLAETEANRMITEKVEAAAIAGTLVATGSADKVAGMYQRKIRANKKRLAT</sequence>
<dbReference type="AlphaFoldDB" id="A0A330GZP7"/>
<reference evidence="2" key="1">
    <citation type="submission" date="2018-06" db="EMBL/GenBank/DDBJ databases">
        <authorList>
            <person name="Helene L.C."/>
            <person name="Dall'Agnol R."/>
            <person name="Delamuta J.R."/>
            <person name="Hungria M."/>
        </authorList>
    </citation>
    <scope>NUCLEOTIDE SEQUENCE [LARGE SCALE GENOMIC DNA]</scope>
    <source>
        <strain evidence="2">CNPSo 3140</strain>
    </source>
</reference>
<dbReference type="Proteomes" id="UP000251956">
    <property type="component" value="Unassembled WGS sequence"/>
</dbReference>
<reference evidence="1 2" key="2">
    <citation type="submission" date="2018-07" db="EMBL/GenBank/DDBJ databases">
        <title>Diversity of Mesorhizobium strains in Brazil.</title>
        <authorList>
            <person name="Helene L.C.F."/>
            <person name="Dall'Agnol R."/>
            <person name="Delamuta J.R.M."/>
            <person name="Hungria M."/>
        </authorList>
    </citation>
    <scope>NUCLEOTIDE SEQUENCE [LARGE SCALE GENOMIC DNA]</scope>
    <source>
        <strain evidence="1 2">CNPSo 3140</strain>
    </source>
</reference>
<name>A0A330GZP7_9HYPH</name>
<comment type="caution">
    <text evidence="1">The sequence shown here is derived from an EMBL/GenBank/DDBJ whole genome shotgun (WGS) entry which is preliminary data.</text>
</comment>
<accession>A0A330GZP7</accession>
<dbReference type="EMBL" id="QMBQ01000002">
    <property type="protein sequence ID" value="RAZ78426.1"/>
    <property type="molecule type" value="Genomic_DNA"/>
</dbReference>
<evidence type="ECO:0000313" key="2">
    <source>
        <dbReference type="Proteomes" id="UP000251956"/>
    </source>
</evidence>
<keyword evidence="2" id="KW-1185">Reference proteome</keyword>